<dbReference type="PROSITE" id="PS52052">
    <property type="entry name" value="PEHE"/>
    <property type="match status" value="1"/>
</dbReference>
<evidence type="ECO:0000313" key="5">
    <source>
        <dbReference type="Proteomes" id="UP001249851"/>
    </source>
</evidence>
<comment type="caution">
    <text evidence="4">The sequence shown here is derived from an EMBL/GenBank/DDBJ whole genome shotgun (WGS) entry which is preliminary data.</text>
</comment>
<feature type="region of interest" description="Disordered" evidence="2">
    <location>
        <begin position="70"/>
        <end position="94"/>
    </location>
</feature>
<reference evidence="4" key="2">
    <citation type="journal article" date="2023" name="Science">
        <title>Genomic signatures of disease resistance in endangered staghorn corals.</title>
        <authorList>
            <person name="Vollmer S.V."/>
            <person name="Selwyn J.D."/>
            <person name="Despard B.A."/>
            <person name="Roesel C.L."/>
        </authorList>
    </citation>
    <scope>NUCLEOTIDE SEQUENCE</scope>
    <source>
        <strain evidence="4">K2</strain>
    </source>
</reference>
<reference evidence="4" key="1">
    <citation type="journal article" date="2023" name="G3 (Bethesda)">
        <title>Whole genome assembly and annotation of the endangered Caribbean coral Acropora cervicornis.</title>
        <authorList>
            <person name="Selwyn J.D."/>
            <person name="Vollmer S.V."/>
        </authorList>
    </citation>
    <scope>NUCLEOTIDE SEQUENCE</scope>
    <source>
        <strain evidence="4">K2</strain>
    </source>
</reference>
<dbReference type="Proteomes" id="UP001249851">
    <property type="component" value="Unassembled WGS sequence"/>
</dbReference>
<dbReference type="Pfam" id="PF16801">
    <property type="entry name" value="MSL1_dimer"/>
    <property type="match status" value="1"/>
</dbReference>
<keyword evidence="1" id="KW-0175">Coiled coil</keyword>
<dbReference type="PANTHER" id="PTHR21656">
    <property type="entry name" value="MALE-SPECIFIC LETHAL-1 PROTEIN"/>
    <property type="match status" value="1"/>
</dbReference>
<dbReference type="PANTHER" id="PTHR21656:SF2">
    <property type="entry name" value="MALE-SPECIFIC LETHAL 1 HOMOLOG"/>
    <property type="match status" value="1"/>
</dbReference>
<dbReference type="InterPro" id="IPR031840">
    <property type="entry name" value="MSL1_dimer"/>
</dbReference>
<protein>
    <submittedName>
        <fullName evidence="4">Male-specific lethal 1-like 1</fullName>
    </submittedName>
</protein>
<gene>
    <name evidence="4" type="ORF">P5673_011678</name>
</gene>
<accession>A0AAD9QPD2</accession>
<dbReference type="Gene3D" id="6.10.250.2000">
    <property type="match status" value="1"/>
</dbReference>
<dbReference type="Gene3D" id="1.20.5.170">
    <property type="match status" value="1"/>
</dbReference>
<sequence length="426" mass="49065">MKRNSFRSVFKRTPSKVCQMVMTTDFPSSGKMEQMQVNSDLTFSGNKSPTSSVGARSEKHFTRVLRSKSSSFLKSDDSTNELEKGDVQTIDRTPFPLSPEPGFVHESSNHKTDASQITHLRQLLLLHLELIQQQQEELQKKDKEINQLKIDKEQLESRMHRLERRMAVKTRRDIKEGYNEVFEETHAAKTATPKSRRLSVEQMVRAKRVPATAPVTMTSHMCEDISFDTHMRTETLYLHGDLNNLCEKSVVQKVENEDQEHVQVPTWQINEIPAATVKTSSSKSLKTSGSFSCHENVECVDDEAFSKRHLKHELEEKRRKRWDLQHIRAMQAHQTLEKKCRDREEARLKGKKSGCKDMSAKCIVMAVEVSDTVPVVAFGYPVPLFHNREFEVPWFSLDKRELIERKGKVKPGRSRGKPRGRTKGYS</sequence>
<feature type="domain" description="PEHE" evidence="3">
    <location>
        <begin position="261"/>
        <end position="394"/>
    </location>
</feature>
<dbReference type="Pfam" id="PF15275">
    <property type="entry name" value="PEHE"/>
    <property type="match status" value="1"/>
</dbReference>
<feature type="coiled-coil region" evidence="1">
    <location>
        <begin position="128"/>
        <end position="172"/>
    </location>
</feature>
<feature type="compositionally biased region" description="Basic residues" evidence="2">
    <location>
        <begin position="407"/>
        <end position="426"/>
    </location>
</feature>
<feature type="compositionally biased region" description="Basic and acidic residues" evidence="2">
    <location>
        <begin position="74"/>
        <end position="86"/>
    </location>
</feature>
<dbReference type="GO" id="GO:0003682">
    <property type="term" value="F:chromatin binding"/>
    <property type="evidence" value="ECO:0007669"/>
    <property type="project" value="TreeGrafter"/>
</dbReference>
<evidence type="ECO:0000256" key="1">
    <source>
        <dbReference type="SAM" id="Coils"/>
    </source>
</evidence>
<proteinExistence type="predicted"/>
<name>A0AAD9QPD2_ACRCE</name>
<evidence type="ECO:0000313" key="4">
    <source>
        <dbReference type="EMBL" id="KAK2564968.1"/>
    </source>
</evidence>
<evidence type="ECO:0000259" key="3">
    <source>
        <dbReference type="PROSITE" id="PS52052"/>
    </source>
</evidence>
<dbReference type="InterPro" id="IPR029332">
    <property type="entry name" value="PEHE_dom"/>
</dbReference>
<feature type="region of interest" description="Disordered" evidence="2">
    <location>
        <begin position="406"/>
        <end position="426"/>
    </location>
</feature>
<organism evidence="4 5">
    <name type="scientific">Acropora cervicornis</name>
    <name type="common">Staghorn coral</name>
    <dbReference type="NCBI Taxonomy" id="6130"/>
    <lineage>
        <taxon>Eukaryota</taxon>
        <taxon>Metazoa</taxon>
        <taxon>Cnidaria</taxon>
        <taxon>Anthozoa</taxon>
        <taxon>Hexacorallia</taxon>
        <taxon>Scleractinia</taxon>
        <taxon>Astrocoeniina</taxon>
        <taxon>Acroporidae</taxon>
        <taxon>Acropora</taxon>
    </lineage>
</organism>
<dbReference type="GO" id="GO:0072487">
    <property type="term" value="C:MSL complex"/>
    <property type="evidence" value="ECO:0007669"/>
    <property type="project" value="InterPro"/>
</dbReference>
<evidence type="ECO:0000256" key="2">
    <source>
        <dbReference type="SAM" id="MobiDB-lite"/>
    </source>
</evidence>
<dbReference type="SMART" id="SM01300">
    <property type="entry name" value="PEHE"/>
    <property type="match status" value="1"/>
</dbReference>
<keyword evidence="5" id="KW-1185">Reference proteome</keyword>
<dbReference type="AlphaFoldDB" id="A0AAD9QPD2"/>
<dbReference type="EMBL" id="JARQWQ010000021">
    <property type="protein sequence ID" value="KAK2564968.1"/>
    <property type="molecule type" value="Genomic_DNA"/>
</dbReference>
<dbReference type="InterPro" id="IPR026711">
    <property type="entry name" value="Msl-1"/>
</dbReference>